<reference evidence="1 3" key="2">
    <citation type="journal article" date="2014" name="BMC Genomics">
        <title>An improved genome release (version Mt4.0) for the model legume Medicago truncatula.</title>
        <authorList>
            <person name="Tang H."/>
            <person name="Krishnakumar V."/>
            <person name="Bidwell S."/>
            <person name="Rosen B."/>
            <person name="Chan A."/>
            <person name="Zhou S."/>
            <person name="Gentzbittel L."/>
            <person name="Childs K.L."/>
            <person name="Yandell M."/>
            <person name="Gundlach H."/>
            <person name="Mayer K.F."/>
            <person name="Schwartz D.C."/>
            <person name="Town C.D."/>
        </authorList>
    </citation>
    <scope>GENOME REANNOTATION</scope>
    <source>
        <strain evidence="1">A17</strain>
        <strain evidence="2 3">cv. Jemalong A17</strain>
    </source>
</reference>
<keyword evidence="3" id="KW-1185">Reference proteome</keyword>
<dbReference type="Proteomes" id="UP000002051">
    <property type="component" value="Chromosome 6"/>
</dbReference>
<dbReference type="EMBL" id="CM001222">
    <property type="protein sequence ID" value="KEH25695.1"/>
    <property type="molecule type" value="Genomic_DNA"/>
</dbReference>
<dbReference type="HOGENOM" id="CLU_2926117_0_0_1"/>
<evidence type="ECO:0000313" key="1">
    <source>
        <dbReference type="EMBL" id="KEH25695.1"/>
    </source>
</evidence>
<evidence type="ECO:0000313" key="2">
    <source>
        <dbReference type="EnsemblPlants" id="KEH25695"/>
    </source>
</evidence>
<reference evidence="2" key="3">
    <citation type="submission" date="2015-04" db="UniProtKB">
        <authorList>
            <consortium name="EnsemblPlants"/>
        </authorList>
    </citation>
    <scope>IDENTIFICATION</scope>
    <source>
        <strain evidence="2">cv. Jemalong A17</strain>
    </source>
</reference>
<accession>A0A072UIQ9</accession>
<reference evidence="1 3" key="1">
    <citation type="journal article" date="2011" name="Nature">
        <title>The Medicago genome provides insight into the evolution of rhizobial symbioses.</title>
        <authorList>
            <person name="Young N.D."/>
            <person name="Debelle F."/>
            <person name="Oldroyd G.E."/>
            <person name="Geurts R."/>
            <person name="Cannon S.B."/>
            <person name="Udvardi M.K."/>
            <person name="Benedito V.A."/>
            <person name="Mayer K.F."/>
            <person name="Gouzy J."/>
            <person name="Schoof H."/>
            <person name="Van de Peer Y."/>
            <person name="Proost S."/>
            <person name="Cook D.R."/>
            <person name="Meyers B.C."/>
            <person name="Spannagl M."/>
            <person name="Cheung F."/>
            <person name="De Mita S."/>
            <person name="Krishnakumar V."/>
            <person name="Gundlach H."/>
            <person name="Zhou S."/>
            <person name="Mudge J."/>
            <person name="Bharti A.K."/>
            <person name="Murray J.D."/>
            <person name="Naoumkina M.A."/>
            <person name="Rosen B."/>
            <person name="Silverstein K.A."/>
            <person name="Tang H."/>
            <person name="Rombauts S."/>
            <person name="Zhao P.X."/>
            <person name="Zhou P."/>
            <person name="Barbe V."/>
            <person name="Bardou P."/>
            <person name="Bechner M."/>
            <person name="Bellec A."/>
            <person name="Berger A."/>
            <person name="Berges H."/>
            <person name="Bidwell S."/>
            <person name="Bisseling T."/>
            <person name="Choisne N."/>
            <person name="Couloux A."/>
            <person name="Denny R."/>
            <person name="Deshpande S."/>
            <person name="Dai X."/>
            <person name="Doyle J.J."/>
            <person name="Dudez A.M."/>
            <person name="Farmer A.D."/>
            <person name="Fouteau S."/>
            <person name="Franken C."/>
            <person name="Gibelin C."/>
            <person name="Gish J."/>
            <person name="Goldstein S."/>
            <person name="Gonzalez A.J."/>
            <person name="Green P.J."/>
            <person name="Hallab A."/>
            <person name="Hartog M."/>
            <person name="Hua A."/>
            <person name="Humphray S.J."/>
            <person name="Jeong D.H."/>
            <person name="Jing Y."/>
            <person name="Jocker A."/>
            <person name="Kenton S.M."/>
            <person name="Kim D.J."/>
            <person name="Klee K."/>
            <person name="Lai H."/>
            <person name="Lang C."/>
            <person name="Lin S."/>
            <person name="Macmil S.L."/>
            <person name="Magdelenat G."/>
            <person name="Matthews L."/>
            <person name="McCorrison J."/>
            <person name="Monaghan E.L."/>
            <person name="Mun J.H."/>
            <person name="Najar F.Z."/>
            <person name="Nicholson C."/>
            <person name="Noirot C."/>
            <person name="O'Bleness M."/>
            <person name="Paule C.R."/>
            <person name="Poulain J."/>
            <person name="Prion F."/>
            <person name="Qin B."/>
            <person name="Qu C."/>
            <person name="Retzel E.F."/>
            <person name="Riddle C."/>
            <person name="Sallet E."/>
            <person name="Samain S."/>
            <person name="Samson N."/>
            <person name="Sanders I."/>
            <person name="Saurat O."/>
            <person name="Scarpelli C."/>
            <person name="Schiex T."/>
            <person name="Segurens B."/>
            <person name="Severin A.J."/>
            <person name="Sherrier D.J."/>
            <person name="Shi R."/>
            <person name="Sims S."/>
            <person name="Singer S.R."/>
            <person name="Sinharoy S."/>
            <person name="Sterck L."/>
            <person name="Viollet A."/>
            <person name="Wang B.B."/>
            <person name="Wang K."/>
            <person name="Wang M."/>
            <person name="Wang X."/>
            <person name="Warfsmann J."/>
            <person name="Weissenbach J."/>
            <person name="White D.D."/>
            <person name="White J.D."/>
            <person name="Wiley G.B."/>
            <person name="Wincker P."/>
            <person name="Xing Y."/>
            <person name="Yang L."/>
            <person name="Yao Z."/>
            <person name="Ying F."/>
            <person name="Zhai J."/>
            <person name="Zhou L."/>
            <person name="Zuber A."/>
            <person name="Denarie J."/>
            <person name="Dixon R.A."/>
            <person name="May G.D."/>
            <person name="Schwartz D.C."/>
            <person name="Rogers J."/>
            <person name="Quetier F."/>
            <person name="Town C.D."/>
            <person name="Roe B.A."/>
        </authorList>
    </citation>
    <scope>NUCLEOTIDE SEQUENCE [LARGE SCALE GENOMIC DNA]</scope>
    <source>
        <strain evidence="1">A17</strain>
        <strain evidence="2 3">cv. Jemalong A17</strain>
    </source>
</reference>
<organism evidence="1 3">
    <name type="scientific">Medicago truncatula</name>
    <name type="common">Barrel medic</name>
    <name type="synonym">Medicago tribuloides</name>
    <dbReference type="NCBI Taxonomy" id="3880"/>
    <lineage>
        <taxon>Eukaryota</taxon>
        <taxon>Viridiplantae</taxon>
        <taxon>Streptophyta</taxon>
        <taxon>Embryophyta</taxon>
        <taxon>Tracheophyta</taxon>
        <taxon>Spermatophyta</taxon>
        <taxon>Magnoliopsida</taxon>
        <taxon>eudicotyledons</taxon>
        <taxon>Gunneridae</taxon>
        <taxon>Pentapetalae</taxon>
        <taxon>rosids</taxon>
        <taxon>fabids</taxon>
        <taxon>Fabales</taxon>
        <taxon>Fabaceae</taxon>
        <taxon>Papilionoideae</taxon>
        <taxon>50 kb inversion clade</taxon>
        <taxon>NPAAA clade</taxon>
        <taxon>Hologalegina</taxon>
        <taxon>IRL clade</taxon>
        <taxon>Trifolieae</taxon>
        <taxon>Medicago</taxon>
    </lineage>
</organism>
<dbReference type="AlphaFoldDB" id="A0A072UIQ9"/>
<evidence type="ECO:0000313" key="3">
    <source>
        <dbReference type="Proteomes" id="UP000002051"/>
    </source>
</evidence>
<sequence length="61" mass="6555">MGGRTKNATKMIIEGPFCSVLKGHDQFRFVRSSKLLLLFSVAVPEELTGGTKESDGLLVGS</sequence>
<name>A0A072UIQ9_MEDTR</name>
<dbReference type="EnsemblPlants" id="KEH25695">
    <property type="protein sequence ID" value="KEH25695"/>
    <property type="gene ID" value="MTR_6g033550"/>
</dbReference>
<protein>
    <submittedName>
        <fullName evidence="1 2">Uncharacterized protein</fullName>
    </submittedName>
</protein>
<proteinExistence type="predicted"/>
<gene>
    <name evidence="1" type="ordered locus">MTR_6g033550</name>
</gene>